<sequence>MALNTSAESPVPVSEISRLIGGWIDRLGAVWVEGQITQLSRRPGAGVVFMVLRDPSHDVSISVTCYRRVFDAVADVVTEGARVVVLAKPEWYAPRGTLSLRATEIRPVGIGELLARLEQLKRTLGTEGLFDPRHKKPLPFLPHRIGLVCGRASAAERDVLQNAKHRWPAVQFDVRNVAVQGVSAVAQVTAAIEELDAHPDIDLIVVARGGGSVEDLLPFSDEQLIRTVFRCRTPVVSAIGHEPDTPLLDLVADLRASTPTDAAKRIVPDVGEETARITQLRDRARHTIAMRLDREEHGLASVRTRPVLADPYGMVESRESELDTLLDRSRRTLRHRLEHAATDLEHTRARVVALSPAATLERGYAVLQKESGQAVRSPDDVDAGEKLTARVSAGRINVVVEGQ</sequence>
<gene>
    <name evidence="5 9" type="primary">xseA</name>
    <name evidence="9" type="ORF">GCM10023205_29560</name>
</gene>
<dbReference type="InterPro" id="IPR025824">
    <property type="entry name" value="OB-fold_nuc-bd_dom"/>
</dbReference>
<evidence type="ECO:0000256" key="5">
    <source>
        <dbReference type="HAMAP-Rule" id="MF_00378"/>
    </source>
</evidence>
<reference evidence="10" key="1">
    <citation type="journal article" date="2019" name="Int. J. Syst. Evol. Microbiol.">
        <title>The Global Catalogue of Microorganisms (GCM) 10K type strain sequencing project: providing services to taxonomists for standard genome sequencing and annotation.</title>
        <authorList>
            <consortium name="The Broad Institute Genomics Platform"/>
            <consortium name="The Broad Institute Genome Sequencing Center for Infectious Disease"/>
            <person name="Wu L."/>
            <person name="Ma J."/>
        </authorList>
    </citation>
    <scope>NUCLEOTIDE SEQUENCE [LARGE SCALE GENOMIC DNA]</scope>
    <source>
        <strain evidence="10">JCM 17986</strain>
    </source>
</reference>
<dbReference type="HAMAP" id="MF_00378">
    <property type="entry name" value="Exonuc_7_L"/>
    <property type="match status" value="1"/>
</dbReference>
<comment type="catalytic activity">
    <reaction evidence="5 6">
        <text>Exonucleolytic cleavage in either 5'- to 3'- or 3'- to 5'-direction to yield nucleoside 5'-phosphates.</text>
        <dbReference type="EC" id="3.1.11.6"/>
    </reaction>
</comment>
<comment type="caution">
    <text evidence="9">The sequence shown here is derived from an EMBL/GenBank/DDBJ whole genome shotgun (WGS) entry which is preliminary data.</text>
</comment>
<evidence type="ECO:0000313" key="10">
    <source>
        <dbReference type="Proteomes" id="UP001500466"/>
    </source>
</evidence>
<dbReference type="InterPro" id="IPR020579">
    <property type="entry name" value="Exonuc_VII_lsu_C"/>
</dbReference>
<comment type="similarity">
    <text evidence="5 6">Belongs to the XseA family.</text>
</comment>
<keyword evidence="3 5" id="KW-0378">Hydrolase</keyword>
<accession>A0ABP9H884</accession>
<evidence type="ECO:0000256" key="4">
    <source>
        <dbReference type="ARBA" id="ARBA00022839"/>
    </source>
</evidence>
<evidence type="ECO:0000256" key="1">
    <source>
        <dbReference type="ARBA" id="ARBA00022490"/>
    </source>
</evidence>
<evidence type="ECO:0000313" key="9">
    <source>
        <dbReference type="EMBL" id="GAA4963712.1"/>
    </source>
</evidence>
<dbReference type="Pfam" id="PF13742">
    <property type="entry name" value="tRNA_anti_2"/>
    <property type="match status" value="1"/>
</dbReference>
<dbReference type="Pfam" id="PF02601">
    <property type="entry name" value="Exonuc_VII_L"/>
    <property type="match status" value="1"/>
</dbReference>
<dbReference type="Proteomes" id="UP001500466">
    <property type="component" value="Unassembled WGS sequence"/>
</dbReference>
<evidence type="ECO:0000256" key="3">
    <source>
        <dbReference type="ARBA" id="ARBA00022801"/>
    </source>
</evidence>
<keyword evidence="4 5" id="KW-0269">Exonuclease</keyword>
<dbReference type="CDD" id="cd04489">
    <property type="entry name" value="ExoVII_LU_OBF"/>
    <property type="match status" value="1"/>
</dbReference>
<name>A0ABP9H884_9ACTN</name>
<feature type="domain" description="Exonuclease VII large subunit C-terminal" evidence="7">
    <location>
        <begin position="129"/>
        <end position="351"/>
    </location>
</feature>
<dbReference type="InterPro" id="IPR003753">
    <property type="entry name" value="Exonuc_VII_L"/>
</dbReference>
<evidence type="ECO:0000259" key="8">
    <source>
        <dbReference type="Pfam" id="PF13742"/>
    </source>
</evidence>
<comment type="subcellular location">
    <subcellularLocation>
        <location evidence="5 6">Cytoplasm</location>
    </subcellularLocation>
</comment>
<dbReference type="PANTHER" id="PTHR30008:SF0">
    <property type="entry name" value="EXODEOXYRIBONUCLEASE 7 LARGE SUBUNIT"/>
    <property type="match status" value="1"/>
</dbReference>
<comment type="function">
    <text evidence="5">Bidirectionally degrades single-stranded DNA into large acid-insoluble oligonucleotides, which are then degraded further into small acid-soluble oligonucleotides.</text>
</comment>
<dbReference type="EMBL" id="BAABHS010000009">
    <property type="protein sequence ID" value="GAA4963712.1"/>
    <property type="molecule type" value="Genomic_DNA"/>
</dbReference>
<comment type="subunit">
    <text evidence="5">Heterooligomer composed of large and small subunits.</text>
</comment>
<dbReference type="EC" id="3.1.11.6" evidence="5"/>
<dbReference type="PANTHER" id="PTHR30008">
    <property type="entry name" value="EXODEOXYRIBONUCLEASE 7 LARGE SUBUNIT"/>
    <property type="match status" value="1"/>
</dbReference>
<feature type="domain" description="OB-fold nucleic acid binding" evidence="8">
    <location>
        <begin position="12"/>
        <end position="106"/>
    </location>
</feature>
<dbReference type="RefSeq" id="WP_345675901.1">
    <property type="nucleotide sequence ID" value="NZ_BAABHS010000009.1"/>
</dbReference>
<keyword evidence="1 5" id="KW-0963">Cytoplasm</keyword>
<protein>
    <recommendedName>
        <fullName evidence="5">Exodeoxyribonuclease 7 large subunit</fullName>
        <ecNumber evidence="5">3.1.11.6</ecNumber>
    </recommendedName>
    <alternativeName>
        <fullName evidence="5">Exodeoxyribonuclease VII large subunit</fullName>
        <shortName evidence="5">Exonuclease VII large subunit</shortName>
    </alternativeName>
</protein>
<dbReference type="NCBIfam" id="TIGR00237">
    <property type="entry name" value="xseA"/>
    <property type="match status" value="1"/>
</dbReference>
<evidence type="ECO:0000256" key="2">
    <source>
        <dbReference type="ARBA" id="ARBA00022722"/>
    </source>
</evidence>
<keyword evidence="2 5" id="KW-0540">Nuclease</keyword>
<organism evidence="9 10">
    <name type="scientific">Yinghuangia aomiensis</name>
    <dbReference type="NCBI Taxonomy" id="676205"/>
    <lineage>
        <taxon>Bacteria</taxon>
        <taxon>Bacillati</taxon>
        <taxon>Actinomycetota</taxon>
        <taxon>Actinomycetes</taxon>
        <taxon>Kitasatosporales</taxon>
        <taxon>Streptomycetaceae</taxon>
        <taxon>Yinghuangia</taxon>
    </lineage>
</organism>
<evidence type="ECO:0000259" key="7">
    <source>
        <dbReference type="Pfam" id="PF02601"/>
    </source>
</evidence>
<proteinExistence type="inferred from homology"/>
<evidence type="ECO:0000256" key="6">
    <source>
        <dbReference type="RuleBase" id="RU004355"/>
    </source>
</evidence>
<keyword evidence="10" id="KW-1185">Reference proteome</keyword>